<comment type="caution">
    <text evidence="2">The sequence shown here is derived from an EMBL/GenBank/DDBJ whole genome shotgun (WGS) entry which is preliminary data.</text>
</comment>
<keyword evidence="1" id="KW-0732">Signal</keyword>
<dbReference type="EMBL" id="LUKD01000001">
    <property type="protein sequence ID" value="KYG68288.1"/>
    <property type="molecule type" value="Genomic_DNA"/>
</dbReference>
<feature type="signal peptide" evidence="1">
    <location>
        <begin position="1"/>
        <end position="24"/>
    </location>
</feature>
<protein>
    <submittedName>
        <fullName evidence="2">Uncharacterized protein</fullName>
    </submittedName>
</protein>
<gene>
    <name evidence="2" type="ORF">AZI87_03260</name>
</gene>
<evidence type="ECO:0000313" key="3">
    <source>
        <dbReference type="Proteomes" id="UP000075799"/>
    </source>
</evidence>
<evidence type="ECO:0000313" key="2">
    <source>
        <dbReference type="EMBL" id="KYG68288.1"/>
    </source>
</evidence>
<accession>A0A161PSP0</accession>
<organism evidence="2 3">
    <name type="scientific">Bdellovibrio bacteriovorus</name>
    <dbReference type="NCBI Taxonomy" id="959"/>
    <lineage>
        <taxon>Bacteria</taxon>
        <taxon>Pseudomonadati</taxon>
        <taxon>Bdellovibrionota</taxon>
        <taxon>Bdellovibrionia</taxon>
        <taxon>Bdellovibrionales</taxon>
        <taxon>Pseudobdellovibrionaceae</taxon>
        <taxon>Bdellovibrio</taxon>
    </lineage>
</organism>
<feature type="chain" id="PRO_5007824795" evidence="1">
    <location>
        <begin position="25"/>
        <end position="283"/>
    </location>
</feature>
<reference evidence="2 3" key="1">
    <citation type="submission" date="2016-03" db="EMBL/GenBank/DDBJ databases">
        <authorList>
            <person name="Ploux O."/>
        </authorList>
    </citation>
    <scope>NUCLEOTIDE SEQUENCE [LARGE SCALE GENOMIC DNA]</scope>
    <source>
        <strain evidence="2 3">EC13</strain>
    </source>
</reference>
<dbReference type="AlphaFoldDB" id="A0A161PSP0"/>
<dbReference type="RefSeq" id="WP_063204985.1">
    <property type="nucleotide sequence ID" value="NZ_LUKD01000001.1"/>
</dbReference>
<dbReference type="Proteomes" id="UP000075799">
    <property type="component" value="Unassembled WGS sequence"/>
</dbReference>
<proteinExistence type="predicted"/>
<dbReference type="OrthoDB" id="9818911at2"/>
<evidence type="ECO:0000256" key="1">
    <source>
        <dbReference type="SAM" id="SignalP"/>
    </source>
</evidence>
<name>A0A161PSP0_BDEBC</name>
<sequence>MRTLTKALLGPILSVVVSSSLANAKDDSIKNQVEAGFNLEEAAAQKILKKYAFTGEERIDYYADIYDGRSFLLIPNPEMYKFRLKTTKGKAVLQANTKISILPSVCSEGWTFKVKEKAVGELKLNSHDREKFARAVVEQLDALNGADLSKAVHDVQKLHQQIVGLKLPLLDKLLSVPANNHWYFTASHLTKKIKWTALQDMGWGRVEVSITQGEDFVGSTFIQKKYEIEFQLEDEMSQENFAQSICAFMKEQDLQPEDLQPGRSKPQLETLNRLSRINSLLGF</sequence>